<evidence type="ECO:0000259" key="2">
    <source>
        <dbReference type="SMART" id="SM00852"/>
    </source>
</evidence>
<dbReference type="Pfam" id="PF24102">
    <property type="entry name" value="FLAD1_M"/>
    <property type="match status" value="1"/>
</dbReference>
<dbReference type="CDD" id="cd00885">
    <property type="entry name" value="cinA"/>
    <property type="match status" value="1"/>
</dbReference>
<dbReference type="SMART" id="SM00852">
    <property type="entry name" value="MoCF_biosynth"/>
    <property type="match status" value="1"/>
</dbReference>
<gene>
    <name evidence="3" type="ORF">QBC36DRAFT_319200</name>
</gene>
<proteinExistence type="predicted"/>
<dbReference type="Proteomes" id="UP001302321">
    <property type="component" value="Unassembled WGS sequence"/>
</dbReference>
<dbReference type="InterPro" id="IPR001453">
    <property type="entry name" value="MoaB/Mog_dom"/>
</dbReference>
<keyword evidence="4" id="KW-1185">Reference proteome</keyword>
<dbReference type="PANTHER" id="PTHR47675">
    <property type="entry name" value="MOLYBDOPTERIN BINDING DOMAIN PROTEIN (AFU_ORTHOLOGUE AFUA_5G11210)"/>
    <property type="match status" value="1"/>
</dbReference>
<protein>
    <submittedName>
        <fullName evidence="3">Molybdopterin binding domain-containing protein</fullName>
    </submittedName>
</protein>
<feature type="compositionally biased region" description="Basic and acidic residues" evidence="1">
    <location>
        <begin position="325"/>
        <end position="343"/>
    </location>
</feature>
<dbReference type="AlphaFoldDB" id="A0AAN6WF09"/>
<sequence>MFSRLSQVARHLFRPMPNYGHTSAAVSSVSKRNVSDYRYSSLDASERQKKSIVTGACLIIGNEILNGKTKEANSHYLAKWCFFLGISLQRIDIIPDVEDDIIEAVRRLSHNYDIVVTSGGIGPTHDDITYESIAKAFHLPLVLHEEAYSLMKKKTAEHKDPVRASFNFGVPSKELDGKKKMIMLPQDSNRPLEDQAILACRDRYWVPVSVVNGNVYILPGIPDLFKHLLNGLTRHIKPRVQSNGKIRVTIKTLQPESKMADYLTGLAKRMAPKDIDVGSYPKFQIENTVVLVGENRAELEAVIPEILENLEGTLVSIEMPENPDVGEKKDRAPDGEESRESER</sequence>
<comment type="caution">
    <text evidence="3">The sequence shown here is derived from an EMBL/GenBank/DDBJ whole genome shotgun (WGS) entry which is preliminary data.</text>
</comment>
<dbReference type="GO" id="GO:0047884">
    <property type="term" value="F:FAD diphosphatase activity"/>
    <property type="evidence" value="ECO:0007669"/>
    <property type="project" value="TreeGrafter"/>
</dbReference>
<accession>A0AAN6WF09</accession>
<evidence type="ECO:0000313" key="4">
    <source>
        <dbReference type="Proteomes" id="UP001302321"/>
    </source>
</evidence>
<feature type="region of interest" description="Disordered" evidence="1">
    <location>
        <begin position="317"/>
        <end position="343"/>
    </location>
</feature>
<reference evidence="3" key="1">
    <citation type="journal article" date="2023" name="Mol. Phylogenet. Evol.">
        <title>Genome-scale phylogeny and comparative genomics of the fungal order Sordariales.</title>
        <authorList>
            <person name="Hensen N."/>
            <person name="Bonometti L."/>
            <person name="Westerberg I."/>
            <person name="Brannstrom I.O."/>
            <person name="Guillou S."/>
            <person name="Cros-Aarteil S."/>
            <person name="Calhoun S."/>
            <person name="Haridas S."/>
            <person name="Kuo A."/>
            <person name="Mondo S."/>
            <person name="Pangilinan J."/>
            <person name="Riley R."/>
            <person name="LaButti K."/>
            <person name="Andreopoulos B."/>
            <person name="Lipzen A."/>
            <person name="Chen C."/>
            <person name="Yan M."/>
            <person name="Daum C."/>
            <person name="Ng V."/>
            <person name="Clum A."/>
            <person name="Steindorff A."/>
            <person name="Ohm R.A."/>
            <person name="Martin F."/>
            <person name="Silar P."/>
            <person name="Natvig D.O."/>
            <person name="Lalanne C."/>
            <person name="Gautier V."/>
            <person name="Ament-Velasquez S.L."/>
            <person name="Kruys A."/>
            <person name="Hutchinson M.I."/>
            <person name="Powell A.J."/>
            <person name="Barry K."/>
            <person name="Miller A.N."/>
            <person name="Grigoriev I.V."/>
            <person name="Debuchy R."/>
            <person name="Gladieux P."/>
            <person name="Hiltunen Thoren M."/>
            <person name="Johannesson H."/>
        </authorList>
    </citation>
    <scope>NUCLEOTIDE SEQUENCE</scope>
    <source>
        <strain evidence="3">CBS 892.96</strain>
    </source>
</reference>
<dbReference type="GO" id="GO:0042726">
    <property type="term" value="P:flavin-containing compound metabolic process"/>
    <property type="evidence" value="ECO:0007669"/>
    <property type="project" value="TreeGrafter"/>
</dbReference>
<reference evidence="3" key="2">
    <citation type="submission" date="2023-05" db="EMBL/GenBank/DDBJ databases">
        <authorList>
            <consortium name="Lawrence Berkeley National Laboratory"/>
            <person name="Steindorff A."/>
            <person name="Hensen N."/>
            <person name="Bonometti L."/>
            <person name="Westerberg I."/>
            <person name="Brannstrom I.O."/>
            <person name="Guillou S."/>
            <person name="Cros-Aarteil S."/>
            <person name="Calhoun S."/>
            <person name="Haridas S."/>
            <person name="Kuo A."/>
            <person name="Mondo S."/>
            <person name="Pangilinan J."/>
            <person name="Riley R."/>
            <person name="Labutti K."/>
            <person name="Andreopoulos B."/>
            <person name="Lipzen A."/>
            <person name="Chen C."/>
            <person name="Yanf M."/>
            <person name="Daum C."/>
            <person name="Ng V."/>
            <person name="Clum A."/>
            <person name="Ohm R."/>
            <person name="Martin F."/>
            <person name="Silar P."/>
            <person name="Natvig D."/>
            <person name="Lalanne C."/>
            <person name="Gautier V."/>
            <person name="Ament-Velasquez S.L."/>
            <person name="Kruys A."/>
            <person name="Hutchinson M.I."/>
            <person name="Powell A.J."/>
            <person name="Barry K."/>
            <person name="Miller A.N."/>
            <person name="Grigoriev I.V."/>
            <person name="Debuchy R."/>
            <person name="Gladieux P."/>
            <person name="Thoren M.H."/>
            <person name="Johannesson H."/>
        </authorList>
    </citation>
    <scope>NUCLEOTIDE SEQUENCE</scope>
    <source>
        <strain evidence="3">CBS 892.96</strain>
    </source>
</reference>
<dbReference type="PANTHER" id="PTHR47675:SF1">
    <property type="entry name" value="MOLYBDOPTERIN BINDING DOMAIN PROTEIN (AFU_ORTHOLOGUE AFUA_5G11210)"/>
    <property type="match status" value="1"/>
</dbReference>
<dbReference type="EMBL" id="MU866093">
    <property type="protein sequence ID" value="KAK4180844.1"/>
    <property type="molecule type" value="Genomic_DNA"/>
</dbReference>
<evidence type="ECO:0000313" key="3">
    <source>
        <dbReference type="EMBL" id="KAK4180844.1"/>
    </source>
</evidence>
<evidence type="ECO:0000256" key="1">
    <source>
        <dbReference type="SAM" id="MobiDB-lite"/>
    </source>
</evidence>
<name>A0AAN6WF09_9PEZI</name>
<organism evidence="3 4">
    <name type="scientific">Triangularia setosa</name>
    <dbReference type="NCBI Taxonomy" id="2587417"/>
    <lineage>
        <taxon>Eukaryota</taxon>
        <taxon>Fungi</taxon>
        <taxon>Dikarya</taxon>
        <taxon>Ascomycota</taxon>
        <taxon>Pezizomycotina</taxon>
        <taxon>Sordariomycetes</taxon>
        <taxon>Sordariomycetidae</taxon>
        <taxon>Sordariales</taxon>
        <taxon>Podosporaceae</taxon>
        <taxon>Triangularia</taxon>
    </lineage>
</organism>
<feature type="domain" description="MoaB/Mog" evidence="2">
    <location>
        <begin position="56"/>
        <end position="239"/>
    </location>
</feature>
<dbReference type="InterPro" id="IPR056596">
    <property type="entry name" value="FLAD1_M"/>
</dbReference>
<dbReference type="SUPFAM" id="SSF53218">
    <property type="entry name" value="Molybdenum cofactor biosynthesis proteins"/>
    <property type="match status" value="1"/>
</dbReference>
<dbReference type="Gene3D" id="3.40.980.10">
    <property type="entry name" value="MoaB/Mog-like domain"/>
    <property type="match status" value="1"/>
</dbReference>
<dbReference type="InterPro" id="IPR036425">
    <property type="entry name" value="MoaB/Mog-like_dom_sf"/>
</dbReference>
<dbReference type="Pfam" id="PF00994">
    <property type="entry name" value="MoCF_biosynth"/>
    <property type="match status" value="1"/>
</dbReference>